<dbReference type="PANTHER" id="PTHR47022:SF1">
    <property type="entry name" value="BTB AND MATH DOMAIN-CONTAINING PROTEIN 36-RELATED"/>
    <property type="match status" value="1"/>
</dbReference>
<reference evidence="4" key="1">
    <citation type="submission" date="2022-10" db="EMBL/GenBank/DDBJ databases">
        <title>Genome assembly of Pristionchus species.</title>
        <authorList>
            <person name="Yoshida K."/>
            <person name="Sommer R.J."/>
        </authorList>
    </citation>
    <scope>NUCLEOTIDE SEQUENCE [LARGE SCALE GENOMIC DNA]</scope>
    <source>
        <strain evidence="4">RS5460</strain>
    </source>
</reference>
<dbReference type="PROSITE" id="PS50097">
    <property type="entry name" value="BTB"/>
    <property type="match status" value="1"/>
</dbReference>
<dbReference type="PROSITE" id="PS50144">
    <property type="entry name" value="MATH"/>
    <property type="match status" value="1"/>
</dbReference>
<accession>A0AAN5I6U8</accession>
<dbReference type="Gene3D" id="3.30.710.10">
    <property type="entry name" value="Potassium Channel Kv1.1, Chain A"/>
    <property type="match status" value="1"/>
</dbReference>
<gene>
    <name evidence="3" type="ORF">PMAYCL1PPCAC_24927</name>
</gene>
<proteinExistence type="predicted"/>
<feature type="domain" description="MATH" evidence="2">
    <location>
        <begin position="10"/>
        <end position="133"/>
    </location>
</feature>
<comment type="caution">
    <text evidence="3">The sequence shown here is derived from an EMBL/GenBank/DDBJ whole genome shotgun (WGS) entry which is preliminary data.</text>
</comment>
<dbReference type="AlphaFoldDB" id="A0AAN5I6U8"/>
<protein>
    <recommendedName>
        <fullName evidence="5">BTB domain-containing protein</fullName>
    </recommendedName>
</protein>
<evidence type="ECO:0000313" key="3">
    <source>
        <dbReference type="EMBL" id="GMR54732.1"/>
    </source>
</evidence>
<evidence type="ECO:0000313" key="4">
    <source>
        <dbReference type="Proteomes" id="UP001328107"/>
    </source>
</evidence>
<dbReference type="PANTHER" id="PTHR47022">
    <property type="entry name" value="BTB AND MATH DOMAIN-CONTAINING PROTEIN 36-RELATED"/>
    <property type="match status" value="1"/>
</dbReference>
<dbReference type="Pfam" id="PF00917">
    <property type="entry name" value="MATH"/>
    <property type="match status" value="1"/>
</dbReference>
<name>A0AAN5I6U8_9BILA</name>
<keyword evidence="4" id="KW-1185">Reference proteome</keyword>
<dbReference type="Proteomes" id="UP001328107">
    <property type="component" value="Unassembled WGS sequence"/>
</dbReference>
<dbReference type="Pfam" id="PF00651">
    <property type="entry name" value="BTB"/>
    <property type="match status" value="1"/>
</dbReference>
<sequence length="190" mass="21723">MESAGKSDATGVIRLEVHKVSGLDFEGRYSPEVEVGGVPWKINVCKQQVRRGYYLAVYLNSMESLSRQWSIDVDCETILVHADSTKSFTTQWTNTFDRDVNDFGEHTLMEWNELFDGQKGFVNADKITVEVRIKISNMRGIRMSRHFDFTDPDEPNHDLALIIEGQKIYVNKGILAAHSPVFYAMFFGNF</sequence>
<dbReference type="CDD" id="cd00121">
    <property type="entry name" value="MATH"/>
    <property type="match status" value="1"/>
</dbReference>
<dbReference type="InterPro" id="IPR008974">
    <property type="entry name" value="TRAF-like"/>
</dbReference>
<dbReference type="InterPro" id="IPR000210">
    <property type="entry name" value="BTB/POZ_dom"/>
</dbReference>
<dbReference type="SUPFAM" id="SSF49599">
    <property type="entry name" value="TRAF domain-like"/>
    <property type="match status" value="1"/>
</dbReference>
<dbReference type="InterPro" id="IPR002083">
    <property type="entry name" value="MATH/TRAF_dom"/>
</dbReference>
<evidence type="ECO:0000259" key="1">
    <source>
        <dbReference type="PROSITE" id="PS50097"/>
    </source>
</evidence>
<dbReference type="Gene3D" id="2.60.210.10">
    <property type="entry name" value="Apoptosis, Tumor Necrosis Factor Receptor Associated Protein 2, Chain A"/>
    <property type="match status" value="1"/>
</dbReference>
<dbReference type="EMBL" id="BTRK01000005">
    <property type="protein sequence ID" value="GMR54732.1"/>
    <property type="molecule type" value="Genomic_DNA"/>
</dbReference>
<evidence type="ECO:0000259" key="2">
    <source>
        <dbReference type="PROSITE" id="PS50144"/>
    </source>
</evidence>
<evidence type="ECO:0008006" key="5">
    <source>
        <dbReference type="Google" id="ProtNLM"/>
    </source>
</evidence>
<feature type="domain" description="BTB" evidence="1">
    <location>
        <begin position="157"/>
        <end position="190"/>
    </location>
</feature>
<organism evidence="3 4">
    <name type="scientific">Pristionchus mayeri</name>
    <dbReference type="NCBI Taxonomy" id="1317129"/>
    <lineage>
        <taxon>Eukaryota</taxon>
        <taxon>Metazoa</taxon>
        <taxon>Ecdysozoa</taxon>
        <taxon>Nematoda</taxon>
        <taxon>Chromadorea</taxon>
        <taxon>Rhabditida</taxon>
        <taxon>Rhabditina</taxon>
        <taxon>Diplogasteromorpha</taxon>
        <taxon>Diplogasteroidea</taxon>
        <taxon>Neodiplogasteridae</taxon>
        <taxon>Pristionchus</taxon>
    </lineage>
</organism>
<dbReference type="SMART" id="SM00061">
    <property type="entry name" value="MATH"/>
    <property type="match status" value="1"/>
</dbReference>
<feature type="non-terminal residue" evidence="3">
    <location>
        <position position="190"/>
    </location>
</feature>
<dbReference type="InterPro" id="IPR011333">
    <property type="entry name" value="SKP1/BTB/POZ_sf"/>
</dbReference>
<dbReference type="SUPFAM" id="SSF54695">
    <property type="entry name" value="POZ domain"/>
    <property type="match status" value="1"/>
</dbReference>
<dbReference type="CDD" id="cd18186">
    <property type="entry name" value="BTB_POZ_ZBTB_KLHL-like"/>
    <property type="match status" value="1"/>
</dbReference>